<sequence>MKLSVKQPLKITDCRTTELDGRPYLIFQVVGPRRLLFGTVRGELTFYHAGYKLLTTQGKGLTRLNSIDYMTMVERDGQFELQAEMKPNNDPGTSP</sequence>
<protein>
    <submittedName>
        <fullName evidence="1">Uncharacterized protein</fullName>
    </submittedName>
</protein>
<gene>
    <name evidence="1" type="ORF">Mal52_37600</name>
</gene>
<dbReference type="AlphaFoldDB" id="A0A517ZS15"/>
<accession>A0A517ZS15</accession>
<evidence type="ECO:0000313" key="1">
    <source>
        <dbReference type="EMBL" id="QDU45268.1"/>
    </source>
</evidence>
<reference evidence="1 2" key="1">
    <citation type="submission" date="2019-02" db="EMBL/GenBank/DDBJ databases">
        <title>Deep-cultivation of Planctomycetes and their phenomic and genomic characterization uncovers novel biology.</title>
        <authorList>
            <person name="Wiegand S."/>
            <person name="Jogler M."/>
            <person name="Boedeker C."/>
            <person name="Pinto D."/>
            <person name="Vollmers J."/>
            <person name="Rivas-Marin E."/>
            <person name="Kohn T."/>
            <person name="Peeters S.H."/>
            <person name="Heuer A."/>
            <person name="Rast P."/>
            <person name="Oberbeckmann S."/>
            <person name="Bunk B."/>
            <person name="Jeske O."/>
            <person name="Meyerdierks A."/>
            <person name="Storesund J.E."/>
            <person name="Kallscheuer N."/>
            <person name="Luecker S."/>
            <person name="Lage O.M."/>
            <person name="Pohl T."/>
            <person name="Merkel B.J."/>
            <person name="Hornburger P."/>
            <person name="Mueller R.-W."/>
            <person name="Bruemmer F."/>
            <person name="Labrenz M."/>
            <person name="Spormann A.M."/>
            <person name="Op den Camp H."/>
            <person name="Overmann J."/>
            <person name="Amann R."/>
            <person name="Jetten M.S.M."/>
            <person name="Mascher T."/>
            <person name="Medema M.H."/>
            <person name="Devos D.P."/>
            <person name="Kaster A.-K."/>
            <person name="Ovreas L."/>
            <person name="Rohde M."/>
            <person name="Galperin M.Y."/>
            <person name="Jogler C."/>
        </authorList>
    </citation>
    <scope>NUCLEOTIDE SEQUENCE [LARGE SCALE GENOMIC DNA]</scope>
    <source>
        <strain evidence="1 2">Mal52</strain>
    </source>
</reference>
<dbReference type="RefSeq" id="WP_145377662.1">
    <property type="nucleotide sequence ID" value="NZ_CP036276.1"/>
</dbReference>
<name>A0A517ZS15_9PLAN</name>
<dbReference type="EMBL" id="CP036276">
    <property type="protein sequence ID" value="QDU45268.1"/>
    <property type="molecule type" value="Genomic_DNA"/>
</dbReference>
<proteinExistence type="predicted"/>
<keyword evidence="2" id="KW-1185">Reference proteome</keyword>
<dbReference type="KEGG" id="sdyn:Mal52_37600"/>
<organism evidence="1 2">
    <name type="scientific">Symmachiella dynata</name>
    <dbReference type="NCBI Taxonomy" id="2527995"/>
    <lineage>
        <taxon>Bacteria</taxon>
        <taxon>Pseudomonadati</taxon>
        <taxon>Planctomycetota</taxon>
        <taxon>Planctomycetia</taxon>
        <taxon>Planctomycetales</taxon>
        <taxon>Planctomycetaceae</taxon>
        <taxon>Symmachiella</taxon>
    </lineage>
</organism>
<dbReference type="Proteomes" id="UP000319383">
    <property type="component" value="Chromosome"/>
</dbReference>
<evidence type="ECO:0000313" key="2">
    <source>
        <dbReference type="Proteomes" id="UP000319383"/>
    </source>
</evidence>